<feature type="domain" description="NACHT" evidence="3">
    <location>
        <begin position="293"/>
        <end position="514"/>
    </location>
</feature>
<dbReference type="AlphaFoldDB" id="A0A6A6NKM4"/>
<dbReference type="SUPFAM" id="SSF52540">
    <property type="entry name" value="P-loop containing nucleoside triphosphate hydrolases"/>
    <property type="match status" value="1"/>
</dbReference>
<dbReference type="PANTHER" id="PTHR10622:SF13">
    <property type="entry name" value="NACHT DOMAIN-CONTAINING PROTEIN"/>
    <property type="match status" value="1"/>
</dbReference>
<dbReference type="PROSITE" id="PS50082">
    <property type="entry name" value="WD_REPEATS_2"/>
    <property type="match status" value="1"/>
</dbReference>
<dbReference type="InterPro" id="IPR027417">
    <property type="entry name" value="P-loop_NTPase"/>
</dbReference>
<dbReference type="InterPro" id="IPR001680">
    <property type="entry name" value="WD40_rpt"/>
</dbReference>
<dbReference type="FunFam" id="3.40.50.300:FF:001638">
    <property type="entry name" value="NACHT and WD40 domain protein"/>
    <property type="match status" value="1"/>
</dbReference>
<dbReference type="InterPro" id="IPR015943">
    <property type="entry name" value="WD40/YVTN_repeat-like_dom_sf"/>
</dbReference>
<evidence type="ECO:0000313" key="4">
    <source>
        <dbReference type="EMBL" id="KAF2452262.1"/>
    </source>
</evidence>
<evidence type="ECO:0000256" key="2">
    <source>
        <dbReference type="PROSITE-ProRule" id="PRU00221"/>
    </source>
</evidence>
<feature type="repeat" description="WD" evidence="2">
    <location>
        <begin position="823"/>
        <end position="846"/>
    </location>
</feature>
<dbReference type="InterPro" id="IPR056884">
    <property type="entry name" value="NPHP3-like_N"/>
</dbReference>
<evidence type="ECO:0000313" key="5">
    <source>
        <dbReference type="Proteomes" id="UP000799766"/>
    </source>
</evidence>
<organism evidence="4 5">
    <name type="scientific">Lineolata rhizophorae</name>
    <dbReference type="NCBI Taxonomy" id="578093"/>
    <lineage>
        <taxon>Eukaryota</taxon>
        <taxon>Fungi</taxon>
        <taxon>Dikarya</taxon>
        <taxon>Ascomycota</taxon>
        <taxon>Pezizomycotina</taxon>
        <taxon>Dothideomycetes</taxon>
        <taxon>Dothideomycetes incertae sedis</taxon>
        <taxon>Lineolatales</taxon>
        <taxon>Lineolataceae</taxon>
        <taxon>Lineolata</taxon>
    </lineage>
</organism>
<keyword evidence="1" id="KW-0677">Repeat</keyword>
<proteinExistence type="predicted"/>
<name>A0A6A6NKM4_9PEZI</name>
<dbReference type="Pfam" id="PF00400">
    <property type="entry name" value="WD40"/>
    <property type="match status" value="1"/>
</dbReference>
<dbReference type="Pfam" id="PF06985">
    <property type="entry name" value="HET"/>
    <property type="match status" value="1"/>
</dbReference>
<dbReference type="Gene3D" id="2.130.10.10">
    <property type="entry name" value="YVTN repeat-like/Quinoprotein amine dehydrogenase"/>
    <property type="match status" value="1"/>
</dbReference>
<evidence type="ECO:0000256" key="1">
    <source>
        <dbReference type="ARBA" id="ARBA00022737"/>
    </source>
</evidence>
<evidence type="ECO:0000259" key="3">
    <source>
        <dbReference type="PROSITE" id="PS50837"/>
    </source>
</evidence>
<dbReference type="Pfam" id="PF24883">
    <property type="entry name" value="NPHP3_N"/>
    <property type="match status" value="1"/>
</dbReference>
<dbReference type="SMART" id="SM00320">
    <property type="entry name" value="WD40"/>
    <property type="match status" value="1"/>
</dbReference>
<keyword evidence="2" id="KW-0853">WD repeat</keyword>
<dbReference type="OrthoDB" id="538223at2759"/>
<dbReference type="InterPro" id="IPR007111">
    <property type="entry name" value="NACHT_NTPase"/>
</dbReference>
<dbReference type="InterPro" id="IPR010730">
    <property type="entry name" value="HET"/>
</dbReference>
<dbReference type="PROSITE" id="PS50837">
    <property type="entry name" value="NACHT"/>
    <property type="match status" value="1"/>
</dbReference>
<accession>A0A6A6NKM4</accession>
<gene>
    <name evidence="4" type="ORF">BDY21DRAFT_388697</name>
</gene>
<dbReference type="Proteomes" id="UP000799766">
    <property type="component" value="Unassembled WGS sequence"/>
</dbReference>
<keyword evidence="5" id="KW-1185">Reference proteome</keyword>
<sequence>MRLLRCSDTGDFSLTQFPDKVIPRYAILSHTWRADAEEVTFEDLTNGTGKNKAGHEKIWFCGEQARQDGLQHFWIDTCCIDKANKAELSQAIQSMFRWYRNAARCYVYLHDVTVATDEEANPPLWESAFRKSKWFTRGWTLQELLAPSTVEFFCRERRKLGDKTSLTQHIYEVTGIPHSALQGAPLSQFSVKDRLRWSEHRQTTRPEDKAYSLLGVVGVDLAPCYGEGAEGAFKRLHDEISKLERCVQDIHSTDPRDDKKRIEYTKGGLLKASYRWVLDNIHFQQWHNDPQSRLLWIKGDPGKGKTMLLCGIIDELQQSIAKTGLVSYFFCQATDSRINTATAVLRGLLFLLVSQQPSLVAYVRKKYDHAGKTMFEDANAWVALTEIFTDVLQDPGLNATYLIIDALDECVTDLPKLLDFVAKHSSVSSRVKWIVSSRNWPAIEEQLERTGHKVRLSLELNAESVSTAVQTFIEQKVSQLAQQKKYDERTRDSVLEHLASNANDTFLWVALVCQDLEMTAKRNVLKKLNSFPPGLDSLYKRMMQQISKSDDAELCKQVLASIALVYRPITLKELAALVEQLGEIADDKELREIIGLCGSFLILREDTIYFVHQSAKDFLLAQAAEQVFPSGREDVHHAIVARSLEIMSRTLQRDMYGLKAPGYPIDDIKQPDSDPLATSRYSCIYWVDHLCDWNPSSSAKYEVGLQDGGAVDSFLRQQYLYWLEALSLCKSISQGVVSMAKLEVFMQGRANASALNELVRDARRFIMAHKSAIENSPLQSYASALLFSPTRSPIRSLFKREEPNWITIAPAMEEKWGACLQTLEGHSGSVYSVVFSPDSTRLASGSDRMWIAYDSENVLWLPSEYRSSRFIVSKNRIGIGTSHGKVWICSVEDKKR</sequence>
<dbReference type="InterPro" id="IPR036322">
    <property type="entry name" value="WD40_repeat_dom_sf"/>
</dbReference>
<reference evidence="4" key="1">
    <citation type="journal article" date="2020" name="Stud. Mycol.">
        <title>101 Dothideomycetes genomes: a test case for predicting lifestyles and emergence of pathogens.</title>
        <authorList>
            <person name="Haridas S."/>
            <person name="Albert R."/>
            <person name="Binder M."/>
            <person name="Bloem J."/>
            <person name="Labutti K."/>
            <person name="Salamov A."/>
            <person name="Andreopoulos B."/>
            <person name="Baker S."/>
            <person name="Barry K."/>
            <person name="Bills G."/>
            <person name="Bluhm B."/>
            <person name="Cannon C."/>
            <person name="Castanera R."/>
            <person name="Culley D."/>
            <person name="Daum C."/>
            <person name="Ezra D."/>
            <person name="Gonzalez J."/>
            <person name="Henrissat B."/>
            <person name="Kuo A."/>
            <person name="Liang C."/>
            <person name="Lipzen A."/>
            <person name="Lutzoni F."/>
            <person name="Magnuson J."/>
            <person name="Mondo S."/>
            <person name="Nolan M."/>
            <person name="Ohm R."/>
            <person name="Pangilinan J."/>
            <person name="Park H.-J."/>
            <person name="Ramirez L."/>
            <person name="Alfaro M."/>
            <person name="Sun H."/>
            <person name="Tritt A."/>
            <person name="Yoshinaga Y."/>
            <person name="Zwiers L.-H."/>
            <person name="Turgeon B."/>
            <person name="Goodwin S."/>
            <person name="Spatafora J."/>
            <person name="Crous P."/>
            <person name="Grigoriev I."/>
        </authorList>
    </citation>
    <scope>NUCLEOTIDE SEQUENCE</scope>
    <source>
        <strain evidence="4">ATCC 16933</strain>
    </source>
</reference>
<dbReference type="PANTHER" id="PTHR10622">
    <property type="entry name" value="HET DOMAIN-CONTAINING PROTEIN"/>
    <property type="match status" value="1"/>
</dbReference>
<dbReference type="Gene3D" id="3.40.50.300">
    <property type="entry name" value="P-loop containing nucleotide triphosphate hydrolases"/>
    <property type="match status" value="1"/>
</dbReference>
<protein>
    <submittedName>
        <fullName evidence="4">NACHT domain-containing protein</fullName>
    </submittedName>
</protein>
<dbReference type="SUPFAM" id="SSF50978">
    <property type="entry name" value="WD40 repeat-like"/>
    <property type="match status" value="1"/>
</dbReference>
<dbReference type="EMBL" id="MU001716">
    <property type="protein sequence ID" value="KAF2452262.1"/>
    <property type="molecule type" value="Genomic_DNA"/>
</dbReference>